<evidence type="ECO:0000313" key="6">
    <source>
        <dbReference type="Proteomes" id="UP000886860"/>
    </source>
</evidence>
<dbReference type="InterPro" id="IPR018062">
    <property type="entry name" value="HTH_AraC-typ_CS"/>
</dbReference>
<dbReference type="InterPro" id="IPR009057">
    <property type="entry name" value="Homeodomain-like_sf"/>
</dbReference>
<sequence>MKKADLFEIMLAAYQNYGVNTVCLWDIDKEIEAVDLGFRKKMASHFDYHAPAAALKQHLKEGIIYQYEDDLCLNYSFFRIPDDLAETLHCRLLTLGPFLFHPISRDSFEIFMEEKEVDPIYRQDFLKFFNRLPLVHSLDSWNHMLGFFLERLCDKAPEFRHINLIAEYHPPFGPASIDYSSPVQPDIALKTIANRYILENKFMEAVAAGNMAEGYRAYHQFQQYRLLPRVADPIRNQKNLMFTFNTLLRKAAEMGHVHPMHIDTLSRQIAIQIESCLTLKQLDNLNSSMIRKYCILVNNYSRRTYSALIQKCLDYIDFHYNMELSLASLAKIFSVSESYLSSLFKKETGTTLTDYINSTRIRQALILLNTSTLPIGEVASRCGFLDSNYFSRIFKKQLGLSPREYRNSIRKKA</sequence>
<gene>
    <name evidence="5" type="ORF">IAB60_13575</name>
</gene>
<dbReference type="GO" id="GO:0003700">
    <property type="term" value="F:DNA-binding transcription factor activity"/>
    <property type="evidence" value="ECO:0007669"/>
    <property type="project" value="InterPro"/>
</dbReference>
<evidence type="ECO:0000259" key="4">
    <source>
        <dbReference type="PROSITE" id="PS01124"/>
    </source>
</evidence>
<dbReference type="PROSITE" id="PS01124">
    <property type="entry name" value="HTH_ARAC_FAMILY_2"/>
    <property type="match status" value="1"/>
</dbReference>
<accession>A0A9D1GLQ0</accession>
<feature type="domain" description="HTH araC/xylS-type" evidence="4">
    <location>
        <begin position="310"/>
        <end position="408"/>
    </location>
</feature>
<dbReference type="InterPro" id="IPR018060">
    <property type="entry name" value="HTH_AraC"/>
</dbReference>
<keyword evidence="3" id="KW-0804">Transcription</keyword>
<evidence type="ECO:0000313" key="5">
    <source>
        <dbReference type="EMBL" id="HIT43101.1"/>
    </source>
</evidence>
<dbReference type="Proteomes" id="UP000886860">
    <property type="component" value="Unassembled WGS sequence"/>
</dbReference>
<dbReference type="Pfam" id="PF12833">
    <property type="entry name" value="HTH_18"/>
    <property type="match status" value="1"/>
</dbReference>
<dbReference type="SUPFAM" id="SSF46689">
    <property type="entry name" value="Homeodomain-like"/>
    <property type="match status" value="2"/>
</dbReference>
<reference evidence="5" key="2">
    <citation type="journal article" date="2021" name="PeerJ">
        <title>Extensive microbial diversity within the chicken gut microbiome revealed by metagenomics and culture.</title>
        <authorList>
            <person name="Gilroy R."/>
            <person name="Ravi A."/>
            <person name="Getino M."/>
            <person name="Pursley I."/>
            <person name="Horton D.L."/>
            <person name="Alikhan N.F."/>
            <person name="Baker D."/>
            <person name="Gharbi K."/>
            <person name="Hall N."/>
            <person name="Watson M."/>
            <person name="Adriaenssens E.M."/>
            <person name="Foster-Nyarko E."/>
            <person name="Jarju S."/>
            <person name="Secka A."/>
            <person name="Antonio M."/>
            <person name="Oren A."/>
            <person name="Chaudhuri R.R."/>
            <person name="La Ragione R."/>
            <person name="Hildebrand F."/>
            <person name="Pallen M.J."/>
        </authorList>
    </citation>
    <scope>NUCLEOTIDE SEQUENCE</scope>
    <source>
        <strain evidence="5">CHK123-3438</strain>
    </source>
</reference>
<dbReference type="InterPro" id="IPR020449">
    <property type="entry name" value="Tscrpt_reg_AraC-type_HTH"/>
</dbReference>
<dbReference type="PRINTS" id="PR00032">
    <property type="entry name" value="HTHARAC"/>
</dbReference>
<proteinExistence type="predicted"/>
<evidence type="ECO:0000256" key="3">
    <source>
        <dbReference type="ARBA" id="ARBA00023163"/>
    </source>
</evidence>
<evidence type="ECO:0000256" key="2">
    <source>
        <dbReference type="ARBA" id="ARBA00023125"/>
    </source>
</evidence>
<dbReference type="PROSITE" id="PS00041">
    <property type="entry name" value="HTH_ARAC_FAMILY_1"/>
    <property type="match status" value="1"/>
</dbReference>
<name>A0A9D1GLQ0_9FIRM</name>
<dbReference type="PANTHER" id="PTHR43280:SF10">
    <property type="entry name" value="REGULATORY PROTEIN POCR"/>
    <property type="match status" value="1"/>
</dbReference>
<comment type="caution">
    <text evidence="5">The sequence shown here is derived from an EMBL/GenBank/DDBJ whole genome shotgun (WGS) entry which is preliminary data.</text>
</comment>
<keyword evidence="2" id="KW-0238">DNA-binding</keyword>
<dbReference type="Gene3D" id="1.10.10.60">
    <property type="entry name" value="Homeodomain-like"/>
    <property type="match status" value="2"/>
</dbReference>
<protein>
    <submittedName>
        <fullName evidence="5">Helix-turn-helix transcriptional regulator</fullName>
    </submittedName>
</protein>
<dbReference type="PANTHER" id="PTHR43280">
    <property type="entry name" value="ARAC-FAMILY TRANSCRIPTIONAL REGULATOR"/>
    <property type="match status" value="1"/>
</dbReference>
<organism evidence="5 6">
    <name type="scientific">Candidatus Caccovicinus merdipullorum</name>
    <dbReference type="NCBI Taxonomy" id="2840724"/>
    <lineage>
        <taxon>Bacteria</taxon>
        <taxon>Bacillati</taxon>
        <taxon>Bacillota</taxon>
        <taxon>Clostridia</taxon>
        <taxon>Eubacteriales</taxon>
        <taxon>Candidatus Caccovicinus</taxon>
    </lineage>
</organism>
<evidence type="ECO:0000256" key="1">
    <source>
        <dbReference type="ARBA" id="ARBA00023015"/>
    </source>
</evidence>
<reference evidence="5" key="1">
    <citation type="submission" date="2020-10" db="EMBL/GenBank/DDBJ databases">
        <authorList>
            <person name="Gilroy R."/>
        </authorList>
    </citation>
    <scope>NUCLEOTIDE SEQUENCE</scope>
    <source>
        <strain evidence="5">CHK123-3438</strain>
    </source>
</reference>
<keyword evidence="1" id="KW-0805">Transcription regulation</keyword>
<dbReference type="SMART" id="SM00342">
    <property type="entry name" value="HTH_ARAC"/>
    <property type="match status" value="1"/>
</dbReference>
<dbReference type="AlphaFoldDB" id="A0A9D1GLQ0"/>
<dbReference type="EMBL" id="DVKS01000226">
    <property type="protein sequence ID" value="HIT43101.1"/>
    <property type="molecule type" value="Genomic_DNA"/>
</dbReference>
<dbReference type="GO" id="GO:0043565">
    <property type="term" value="F:sequence-specific DNA binding"/>
    <property type="evidence" value="ECO:0007669"/>
    <property type="project" value="InterPro"/>
</dbReference>